<protein>
    <submittedName>
        <fullName evidence="2">Uncharacterized protein</fullName>
    </submittedName>
</protein>
<keyword evidence="1" id="KW-0472">Membrane</keyword>
<comment type="caution">
    <text evidence="2">The sequence shown here is derived from an EMBL/GenBank/DDBJ whole genome shotgun (WGS) entry which is preliminary data.</text>
</comment>
<keyword evidence="1" id="KW-1133">Transmembrane helix</keyword>
<dbReference type="InParanoid" id="A0A2P6NJJ1"/>
<sequence length="269" mass="31267">MFTYFGFEKEGHAHLDFGKSLNADSRVNWLIVCDQASYHLEILNATHYTTDIDIKEDSTYFFLVANCGLLPFNYHISGRFQNRGGEHLSTQYVPLPTFYSSISPVWFLIVLAFTFNWLQHRKQSVALHKLMWSLPLAKGLFCVYNAYYWRVFSRYGRLETWQTITYHVSYVIVQLLMYSVLFLVSKGWGVTRSNLSTSEKKSLVVCVTALSAASTLYQINGGYFLFALVIMYVIAMKYVFSGLEHNLRSLSRQRQFLVQRQHARSHTHN</sequence>
<feature type="transmembrane region" description="Helical" evidence="1">
    <location>
        <begin position="168"/>
        <end position="190"/>
    </location>
</feature>
<evidence type="ECO:0000313" key="2">
    <source>
        <dbReference type="EMBL" id="PRP84102.1"/>
    </source>
</evidence>
<evidence type="ECO:0000256" key="1">
    <source>
        <dbReference type="SAM" id="Phobius"/>
    </source>
</evidence>
<evidence type="ECO:0000313" key="3">
    <source>
        <dbReference type="Proteomes" id="UP000241769"/>
    </source>
</evidence>
<accession>A0A2P6NJJ1</accession>
<feature type="transmembrane region" description="Helical" evidence="1">
    <location>
        <begin position="130"/>
        <end position="148"/>
    </location>
</feature>
<dbReference type="GO" id="GO:0005794">
    <property type="term" value="C:Golgi apparatus"/>
    <property type="evidence" value="ECO:0007669"/>
    <property type="project" value="TreeGrafter"/>
</dbReference>
<dbReference type="PANTHER" id="PTHR21229">
    <property type="entry name" value="LUNG SEVEN TRANSMEMBRANE RECEPTOR"/>
    <property type="match status" value="1"/>
</dbReference>
<feature type="transmembrane region" description="Helical" evidence="1">
    <location>
        <begin position="98"/>
        <end position="118"/>
    </location>
</feature>
<dbReference type="Proteomes" id="UP000241769">
    <property type="component" value="Unassembled WGS sequence"/>
</dbReference>
<keyword evidence="3" id="KW-1185">Reference proteome</keyword>
<dbReference type="GO" id="GO:0016020">
    <property type="term" value="C:membrane"/>
    <property type="evidence" value="ECO:0007669"/>
    <property type="project" value="InterPro"/>
</dbReference>
<dbReference type="EMBL" id="MDYQ01000069">
    <property type="protein sequence ID" value="PRP84102.1"/>
    <property type="molecule type" value="Genomic_DNA"/>
</dbReference>
<keyword evidence="1" id="KW-0812">Transmembrane</keyword>
<organism evidence="2 3">
    <name type="scientific">Planoprotostelium fungivorum</name>
    <dbReference type="NCBI Taxonomy" id="1890364"/>
    <lineage>
        <taxon>Eukaryota</taxon>
        <taxon>Amoebozoa</taxon>
        <taxon>Evosea</taxon>
        <taxon>Variosea</taxon>
        <taxon>Cavosteliida</taxon>
        <taxon>Cavosteliaceae</taxon>
        <taxon>Planoprotostelium</taxon>
    </lineage>
</organism>
<gene>
    <name evidence="2" type="ORF">PROFUN_04093</name>
</gene>
<reference evidence="2 3" key="1">
    <citation type="journal article" date="2018" name="Genome Biol. Evol.">
        <title>Multiple Roots of Fruiting Body Formation in Amoebozoa.</title>
        <authorList>
            <person name="Hillmann F."/>
            <person name="Forbes G."/>
            <person name="Novohradska S."/>
            <person name="Ferling I."/>
            <person name="Riege K."/>
            <person name="Groth M."/>
            <person name="Westermann M."/>
            <person name="Marz M."/>
            <person name="Spaller T."/>
            <person name="Winckler T."/>
            <person name="Schaap P."/>
            <person name="Glockner G."/>
        </authorList>
    </citation>
    <scope>NUCLEOTIDE SEQUENCE [LARGE SCALE GENOMIC DNA]</scope>
    <source>
        <strain evidence="2 3">Jena</strain>
    </source>
</reference>
<feature type="transmembrane region" description="Helical" evidence="1">
    <location>
        <begin position="225"/>
        <end position="243"/>
    </location>
</feature>
<name>A0A2P6NJJ1_9EUKA</name>
<proteinExistence type="predicted"/>
<dbReference type="OrthoDB" id="18639at2759"/>
<dbReference type="AlphaFoldDB" id="A0A2P6NJJ1"/>
<feature type="transmembrane region" description="Helical" evidence="1">
    <location>
        <begin position="202"/>
        <end position="219"/>
    </location>
</feature>
<dbReference type="InterPro" id="IPR009637">
    <property type="entry name" value="GPR107/GPR108-like"/>
</dbReference>